<dbReference type="PANTHER" id="PTHR10314">
    <property type="entry name" value="CYSTATHIONINE BETA-SYNTHASE"/>
    <property type="match status" value="1"/>
</dbReference>
<protein>
    <submittedName>
        <fullName evidence="2">Cystathionine beta-synthase</fullName>
    </submittedName>
</protein>
<organism evidence="1 2">
    <name type="scientific">Acrobeloides nanus</name>
    <dbReference type="NCBI Taxonomy" id="290746"/>
    <lineage>
        <taxon>Eukaryota</taxon>
        <taxon>Metazoa</taxon>
        <taxon>Ecdysozoa</taxon>
        <taxon>Nematoda</taxon>
        <taxon>Chromadorea</taxon>
        <taxon>Rhabditida</taxon>
        <taxon>Tylenchina</taxon>
        <taxon>Cephalobomorpha</taxon>
        <taxon>Cephaloboidea</taxon>
        <taxon>Cephalobidae</taxon>
        <taxon>Acrobeloides</taxon>
    </lineage>
</organism>
<dbReference type="InterPro" id="IPR050214">
    <property type="entry name" value="Cys_Synth/Cystath_Beta-Synth"/>
</dbReference>
<dbReference type="AlphaFoldDB" id="A0A914DUY2"/>
<reference evidence="2" key="1">
    <citation type="submission" date="2022-11" db="UniProtKB">
        <authorList>
            <consortium name="WormBaseParasite"/>
        </authorList>
    </citation>
    <scope>IDENTIFICATION</scope>
</reference>
<evidence type="ECO:0000313" key="1">
    <source>
        <dbReference type="Proteomes" id="UP000887540"/>
    </source>
</evidence>
<dbReference type="Proteomes" id="UP000887540">
    <property type="component" value="Unplaced"/>
</dbReference>
<dbReference type="InterPro" id="IPR036052">
    <property type="entry name" value="TrpB-like_PALP_sf"/>
</dbReference>
<accession>A0A914DUY2</accession>
<sequence>MFAIAKNEEGLLVGGSSGSNVWAALEKAKELKKDDRVVVILPDGVRNYMTKFIDDDWMKSKGFPIPEYPYLDEINCVIDTIRIL</sequence>
<dbReference type="GO" id="GO:0019344">
    <property type="term" value="P:cysteine biosynthetic process"/>
    <property type="evidence" value="ECO:0007669"/>
    <property type="project" value="UniProtKB-ARBA"/>
</dbReference>
<proteinExistence type="predicted"/>
<dbReference type="WBParaSite" id="ACRNAN_scaffold406.g31068.t1">
    <property type="protein sequence ID" value="ACRNAN_scaffold406.g31068.t1"/>
    <property type="gene ID" value="ACRNAN_scaffold406.g31068"/>
</dbReference>
<evidence type="ECO:0000313" key="2">
    <source>
        <dbReference type="WBParaSite" id="ACRNAN_scaffold406.g31068.t1"/>
    </source>
</evidence>
<dbReference type="Gene3D" id="3.40.50.1100">
    <property type="match status" value="1"/>
</dbReference>
<name>A0A914DUY2_9BILA</name>
<dbReference type="SUPFAM" id="SSF53686">
    <property type="entry name" value="Tryptophan synthase beta subunit-like PLP-dependent enzymes"/>
    <property type="match status" value="1"/>
</dbReference>
<keyword evidence="1" id="KW-1185">Reference proteome</keyword>